<comment type="caution">
    <text evidence="2">The sequence shown here is derived from an EMBL/GenBank/DDBJ whole genome shotgun (WGS) entry which is preliminary data.</text>
</comment>
<organism evidence="2 3">
    <name type="scientific">Flavilitoribacter nigricans (strain ATCC 23147 / DSM 23189 / NBRC 102662 / NCIMB 1420 / SS-2)</name>
    <name type="common">Lewinella nigricans</name>
    <dbReference type="NCBI Taxonomy" id="1122177"/>
    <lineage>
        <taxon>Bacteria</taxon>
        <taxon>Pseudomonadati</taxon>
        <taxon>Bacteroidota</taxon>
        <taxon>Saprospiria</taxon>
        <taxon>Saprospirales</taxon>
        <taxon>Lewinellaceae</taxon>
        <taxon>Flavilitoribacter</taxon>
    </lineage>
</organism>
<proteinExistence type="predicted"/>
<name>A0A2D0NGV2_FLAN2</name>
<accession>A0A2D0NGV2</accession>
<sequence length="74" mass="8372">MEYLGLFVELLLLLAGVYLYLFAIGRLKFKDEATRQKAEQFRAQNGTWLRLAALALTAIMVINIFIHISQLTAG</sequence>
<keyword evidence="1" id="KW-0812">Transmembrane</keyword>
<dbReference type="EMBL" id="PDUD01000009">
    <property type="protein sequence ID" value="PHN07722.1"/>
    <property type="molecule type" value="Genomic_DNA"/>
</dbReference>
<reference evidence="2 3" key="1">
    <citation type="submission" date="2017-10" db="EMBL/GenBank/DDBJ databases">
        <title>The draft genome sequence of Lewinella nigricans NBRC 102662.</title>
        <authorList>
            <person name="Wang K."/>
        </authorList>
    </citation>
    <scope>NUCLEOTIDE SEQUENCE [LARGE SCALE GENOMIC DNA]</scope>
    <source>
        <strain evidence="2 3">NBRC 102662</strain>
    </source>
</reference>
<evidence type="ECO:0000256" key="1">
    <source>
        <dbReference type="SAM" id="Phobius"/>
    </source>
</evidence>
<dbReference type="Proteomes" id="UP000223913">
    <property type="component" value="Unassembled WGS sequence"/>
</dbReference>
<gene>
    <name evidence="2" type="ORF">CRP01_05905</name>
</gene>
<keyword evidence="1" id="KW-0472">Membrane</keyword>
<keyword evidence="1" id="KW-1133">Transmembrane helix</keyword>
<dbReference type="AlphaFoldDB" id="A0A2D0NGV2"/>
<evidence type="ECO:0000313" key="2">
    <source>
        <dbReference type="EMBL" id="PHN07722.1"/>
    </source>
</evidence>
<feature type="transmembrane region" description="Helical" evidence="1">
    <location>
        <begin position="6"/>
        <end position="27"/>
    </location>
</feature>
<keyword evidence="3" id="KW-1185">Reference proteome</keyword>
<protein>
    <submittedName>
        <fullName evidence="2">Uncharacterized protein</fullName>
    </submittedName>
</protein>
<feature type="transmembrane region" description="Helical" evidence="1">
    <location>
        <begin position="48"/>
        <end position="68"/>
    </location>
</feature>
<evidence type="ECO:0000313" key="3">
    <source>
        <dbReference type="Proteomes" id="UP000223913"/>
    </source>
</evidence>
<dbReference type="RefSeq" id="WP_099149169.1">
    <property type="nucleotide sequence ID" value="NZ_PDUD01000009.1"/>
</dbReference>